<dbReference type="InterPro" id="IPR053828">
    <property type="entry name" value="Nucleosidase_C"/>
</dbReference>
<dbReference type="InterPro" id="IPR036907">
    <property type="entry name" value="5'-Nucleotdase_C_sf"/>
</dbReference>
<dbReference type="Gene3D" id="3.90.780.10">
    <property type="entry name" value="5'-Nucleotidase, C-terminal domain"/>
    <property type="match status" value="1"/>
</dbReference>
<comment type="caution">
    <text evidence="2">The sequence shown here is derived from an EMBL/GenBank/DDBJ whole genome shotgun (WGS) entry which is preliminary data.</text>
</comment>
<dbReference type="Proteomes" id="UP000663826">
    <property type="component" value="Unassembled WGS sequence"/>
</dbReference>
<dbReference type="AlphaFoldDB" id="A0A8H2XT53"/>
<dbReference type="GO" id="GO:0016787">
    <property type="term" value="F:hydrolase activity"/>
    <property type="evidence" value="ECO:0007669"/>
    <property type="project" value="InterPro"/>
</dbReference>
<organism evidence="2 3">
    <name type="scientific">Rhizoctonia solani</name>
    <dbReference type="NCBI Taxonomy" id="456999"/>
    <lineage>
        <taxon>Eukaryota</taxon>
        <taxon>Fungi</taxon>
        <taxon>Dikarya</taxon>
        <taxon>Basidiomycota</taxon>
        <taxon>Agaricomycotina</taxon>
        <taxon>Agaricomycetes</taxon>
        <taxon>Cantharellales</taxon>
        <taxon>Ceratobasidiaceae</taxon>
        <taxon>Rhizoctonia</taxon>
    </lineage>
</organism>
<dbReference type="EMBL" id="CAJMWQ010001096">
    <property type="protein sequence ID" value="CAE6434706.1"/>
    <property type="molecule type" value="Genomic_DNA"/>
</dbReference>
<evidence type="ECO:0000313" key="3">
    <source>
        <dbReference type="Proteomes" id="UP000663826"/>
    </source>
</evidence>
<dbReference type="PANTHER" id="PTHR11575:SF22">
    <property type="entry name" value="ADL392WP"/>
    <property type="match status" value="1"/>
</dbReference>
<evidence type="ECO:0000313" key="2">
    <source>
        <dbReference type="EMBL" id="CAE6434706.1"/>
    </source>
</evidence>
<evidence type="ECO:0000259" key="1">
    <source>
        <dbReference type="Pfam" id="PF21953"/>
    </source>
</evidence>
<dbReference type="InterPro" id="IPR006179">
    <property type="entry name" value="5_nucleotidase/apyrase"/>
</dbReference>
<dbReference type="SUPFAM" id="SSF55816">
    <property type="entry name" value="5'-nucleotidase (syn. UDP-sugar hydrolase), C-terminal domain"/>
    <property type="match status" value="1"/>
</dbReference>
<protein>
    <recommendedName>
        <fullName evidence="1">Putative 5'-nucleotidase C-terminal domain-containing protein</fullName>
    </recommendedName>
</protein>
<feature type="non-terminal residue" evidence="2">
    <location>
        <position position="1"/>
    </location>
</feature>
<reference evidence="2" key="1">
    <citation type="submission" date="2021-01" db="EMBL/GenBank/DDBJ databases">
        <authorList>
            <person name="Kaushik A."/>
        </authorList>
    </citation>
    <scope>NUCLEOTIDE SEQUENCE</scope>
    <source>
        <strain evidence="2">AG1-1B</strain>
    </source>
</reference>
<dbReference type="SUPFAM" id="SSF56300">
    <property type="entry name" value="Metallo-dependent phosphatases"/>
    <property type="match status" value="1"/>
</dbReference>
<feature type="domain" description="Putative 5'-nucleotidase C-terminal" evidence="1">
    <location>
        <begin position="491"/>
        <end position="580"/>
    </location>
</feature>
<dbReference type="Gene3D" id="3.60.21.10">
    <property type="match status" value="1"/>
</dbReference>
<dbReference type="InterPro" id="IPR029052">
    <property type="entry name" value="Metallo-depent_PP-like"/>
</dbReference>
<dbReference type="GO" id="GO:0005829">
    <property type="term" value="C:cytosol"/>
    <property type="evidence" value="ECO:0007669"/>
    <property type="project" value="TreeGrafter"/>
</dbReference>
<dbReference type="Pfam" id="PF21953">
    <property type="entry name" value="NadN_nucleosid_C"/>
    <property type="match status" value="1"/>
</dbReference>
<proteinExistence type="predicted"/>
<dbReference type="GO" id="GO:0009166">
    <property type="term" value="P:nucleotide catabolic process"/>
    <property type="evidence" value="ECO:0007669"/>
    <property type="project" value="InterPro"/>
</dbReference>
<sequence length="620" mass="70857">YVNTPTVSLSPPIPTLHIRTMRTGVLLSTLSATSFVLGLKPEDDRPIPLPTRPLEWEDVNVLHTTDIHGWVLGHPKNVYPEKSWSGTFGDFYSFLNHMRQKADDQNVDLLLVDTGDRRIGHGLTDRLLDPETINGQAVPQLYLDLRYDAIVPGNHDLANSDVVKFIMNSFADRWNGKFITSNVRRRKPQKAHSTIAGSDQREFLGAPYRYWKTKNKNKIMAFSAVLSGARVAKELISITPVSEMVEEDWFVGALMLPTDVFMIIGHVDAKNPLPKDDMKLIHDAIRKRHPLKPIIMFAGHSHQRYCDRFATPGGSWRSMILQSGRYFDTVGWMSTKLDDNTVEKDLVMTRRYLDNNVETYKFHTNKNDSSFHTRKGREITNYAYGVDRSEGLSRVYGYLNSSYYLDRKEWTEDEKDSESLFSFYLNATEDVLIDKSYSKNWMFFSNWGILRGDIYSGPFTIGDFYQIIQQLQSNGRSKFQPDLTEPISIQASTSQHPLSIHTTNSGLSSSLTYGWKTRDYCGKGRTETDGEGDDVEHEPIPRVSFENGPPVFFWRKSYRGTKLAASEEVDLIFTNRIGQKVPEALNQITNSKDFNDNSIKDYPTTITQDKRMLIALLSFT</sequence>
<gene>
    <name evidence="2" type="ORF">RDB_LOCUS63549</name>
</gene>
<name>A0A8H2XT53_9AGAM</name>
<dbReference type="PANTHER" id="PTHR11575">
    <property type="entry name" value="5'-NUCLEOTIDASE-RELATED"/>
    <property type="match status" value="1"/>
</dbReference>
<accession>A0A8H2XT53</accession>